<name>A0A329RTV1_9STRA</name>
<dbReference type="Proteomes" id="UP000251314">
    <property type="component" value="Unassembled WGS sequence"/>
</dbReference>
<dbReference type="AlphaFoldDB" id="A0A329RTV1"/>
<evidence type="ECO:0000256" key="1">
    <source>
        <dbReference type="SAM" id="MobiDB-lite"/>
    </source>
</evidence>
<protein>
    <submittedName>
        <fullName evidence="2">Uncharacterized protein</fullName>
    </submittedName>
</protein>
<dbReference type="OrthoDB" id="10554222at2759"/>
<sequence>MAEAKEMSAAQVTAVTTREPVAASACTDTPATEVRPADEDVYDDGGHLEYEIPACVIDADPNLMARGADQCPCLNYDEGPETCEEPEAEEDESGDSDSWDGDRAPGI</sequence>
<feature type="compositionally biased region" description="Acidic residues" evidence="1">
    <location>
        <begin position="78"/>
        <end position="99"/>
    </location>
</feature>
<organism evidence="2 3">
    <name type="scientific">Phytophthora cactorum</name>
    <dbReference type="NCBI Taxonomy" id="29920"/>
    <lineage>
        <taxon>Eukaryota</taxon>
        <taxon>Sar</taxon>
        <taxon>Stramenopiles</taxon>
        <taxon>Oomycota</taxon>
        <taxon>Peronosporomycetes</taxon>
        <taxon>Peronosporales</taxon>
        <taxon>Peronosporaceae</taxon>
        <taxon>Phytophthora</taxon>
    </lineage>
</organism>
<evidence type="ECO:0000313" key="2">
    <source>
        <dbReference type="EMBL" id="RAW27925.1"/>
    </source>
</evidence>
<dbReference type="VEuPathDB" id="FungiDB:PC110_g15687"/>
<evidence type="ECO:0000313" key="3">
    <source>
        <dbReference type="Proteomes" id="UP000251314"/>
    </source>
</evidence>
<dbReference type="EMBL" id="MJFZ01000526">
    <property type="protein sequence ID" value="RAW27925.1"/>
    <property type="molecule type" value="Genomic_DNA"/>
</dbReference>
<keyword evidence="3" id="KW-1185">Reference proteome</keyword>
<gene>
    <name evidence="2" type="ORF">PC110_g15687</name>
</gene>
<feature type="region of interest" description="Disordered" evidence="1">
    <location>
        <begin position="1"/>
        <end position="45"/>
    </location>
</feature>
<proteinExistence type="predicted"/>
<feature type="region of interest" description="Disordered" evidence="1">
    <location>
        <begin position="75"/>
        <end position="107"/>
    </location>
</feature>
<accession>A0A329RTV1</accession>
<reference evidence="2 3" key="1">
    <citation type="submission" date="2018-01" db="EMBL/GenBank/DDBJ databases">
        <title>Draft genome of the strawberry crown rot pathogen Phytophthora cactorum.</title>
        <authorList>
            <person name="Armitage A.D."/>
            <person name="Lysoe E."/>
            <person name="Nellist C.F."/>
            <person name="Harrison R.J."/>
            <person name="Brurberg M.B."/>
        </authorList>
    </citation>
    <scope>NUCLEOTIDE SEQUENCE [LARGE SCALE GENOMIC DNA]</scope>
    <source>
        <strain evidence="2 3">10300</strain>
    </source>
</reference>
<comment type="caution">
    <text evidence="2">The sequence shown here is derived from an EMBL/GenBank/DDBJ whole genome shotgun (WGS) entry which is preliminary data.</text>
</comment>